<dbReference type="Proteomes" id="UP000255265">
    <property type="component" value="Unassembled WGS sequence"/>
</dbReference>
<proteinExistence type="predicted"/>
<dbReference type="OrthoDB" id="7066954at2"/>
<accession>A0A370FHW0</accession>
<organism evidence="3 4">
    <name type="scientific">Pseudacidovorax intermedius</name>
    <dbReference type="NCBI Taxonomy" id="433924"/>
    <lineage>
        <taxon>Bacteria</taxon>
        <taxon>Pseudomonadati</taxon>
        <taxon>Pseudomonadota</taxon>
        <taxon>Betaproteobacteria</taxon>
        <taxon>Burkholderiales</taxon>
        <taxon>Comamonadaceae</taxon>
        <taxon>Pseudacidovorax</taxon>
    </lineage>
</organism>
<gene>
    <name evidence="3" type="ORF">DFR41_103500</name>
</gene>
<protein>
    <submittedName>
        <fullName evidence="3">CNP1-like family protein</fullName>
    </submittedName>
</protein>
<reference evidence="3 4" key="1">
    <citation type="submission" date="2018-07" db="EMBL/GenBank/DDBJ databases">
        <title>Genomic Encyclopedia of Type Strains, Phase IV (KMG-IV): sequencing the most valuable type-strain genomes for metagenomic binning, comparative biology and taxonomic classification.</title>
        <authorList>
            <person name="Goeker M."/>
        </authorList>
    </citation>
    <scope>NUCLEOTIDE SEQUENCE [LARGE SCALE GENOMIC DNA]</scope>
    <source>
        <strain evidence="3 4">DSM 21352</strain>
    </source>
</reference>
<dbReference type="AlphaFoldDB" id="A0A370FHW0"/>
<dbReference type="EMBL" id="QQAV01000003">
    <property type="protein sequence ID" value="RDI26340.1"/>
    <property type="molecule type" value="Genomic_DNA"/>
</dbReference>
<dbReference type="Pfam" id="PF08750">
    <property type="entry name" value="CNP1"/>
    <property type="match status" value="1"/>
</dbReference>
<name>A0A370FHW0_9BURK</name>
<evidence type="ECO:0000313" key="3">
    <source>
        <dbReference type="EMBL" id="RDI26340.1"/>
    </source>
</evidence>
<keyword evidence="1" id="KW-0732">Signal</keyword>
<feature type="signal peptide" evidence="1">
    <location>
        <begin position="1"/>
        <end position="41"/>
    </location>
</feature>
<evidence type="ECO:0000259" key="2">
    <source>
        <dbReference type="Pfam" id="PF08750"/>
    </source>
</evidence>
<feature type="chain" id="PRO_5016597483" evidence="1">
    <location>
        <begin position="42"/>
        <end position="184"/>
    </location>
</feature>
<comment type="caution">
    <text evidence="3">The sequence shown here is derived from an EMBL/GenBank/DDBJ whole genome shotgun (WGS) entry which is preliminary data.</text>
</comment>
<feature type="domain" description="CNP1-like uncharacterised" evidence="2">
    <location>
        <begin position="46"/>
        <end position="177"/>
    </location>
</feature>
<dbReference type="InterPro" id="IPR014861">
    <property type="entry name" value="CNP1-like_dom"/>
</dbReference>
<evidence type="ECO:0000313" key="4">
    <source>
        <dbReference type="Proteomes" id="UP000255265"/>
    </source>
</evidence>
<evidence type="ECO:0000256" key="1">
    <source>
        <dbReference type="SAM" id="SignalP"/>
    </source>
</evidence>
<sequence>MPRIPTARHPQVPSARWRSTAAAKFTHLLATATLVAGTAHAQLVDNPDWQESAVPPPPAYDVKRALQIEMPAYMTLKFGIDPKTIVITPDGVVRYVVLGWREGGGTVNAFYEGVRCATAEYKTYARSADGAWRLVDNPDWKRIDERNSIYTYELSRQALCRGRAPRASVTDMVRELKRPEILLN</sequence>
<keyword evidence="4" id="KW-1185">Reference proteome</keyword>
<dbReference type="STRING" id="433924.NS331_12050"/>